<dbReference type="Proteomes" id="UP000770015">
    <property type="component" value="Unassembled WGS sequence"/>
</dbReference>
<evidence type="ECO:0000313" key="3">
    <source>
        <dbReference type="Proteomes" id="UP000770015"/>
    </source>
</evidence>
<evidence type="ECO:0000313" key="2">
    <source>
        <dbReference type="EMBL" id="KAH6687260.1"/>
    </source>
</evidence>
<evidence type="ECO:0000256" key="1">
    <source>
        <dbReference type="SAM" id="MobiDB-lite"/>
    </source>
</evidence>
<organism evidence="2 3">
    <name type="scientific">Plectosphaerella plurivora</name>
    <dbReference type="NCBI Taxonomy" id="936078"/>
    <lineage>
        <taxon>Eukaryota</taxon>
        <taxon>Fungi</taxon>
        <taxon>Dikarya</taxon>
        <taxon>Ascomycota</taxon>
        <taxon>Pezizomycotina</taxon>
        <taxon>Sordariomycetes</taxon>
        <taxon>Hypocreomycetidae</taxon>
        <taxon>Glomerellales</taxon>
        <taxon>Plectosphaerellaceae</taxon>
        <taxon>Plectosphaerella</taxon>
    </lineage>
</organism>
<sequence length="147" mass="16821">MKYIKGQSPGKTPIPQRKIDVESDGLAEFLERQLRKTAQTDPDNDFIRVCLPSGRHVALCMRFEIPVAKKNADETFALLKLSWMALCLASMSGAAEVIDLLNDKPDEDWEEARVRLRDQKRRSLDEWEETQERAEDEARRAQSDSSA</sequence>
<protein>
    <submittedName>
        <fullName evidence="2">Uncharacterized protein</fullName>
    </submittedName>
</protein>
<reference evidence="2" key="1">
    <citation type="journal article" date="2021" name="Nat. Commun.">
        <title>Genetic determinants of endophytism in the Arabidopsis root mycobiome.</title>
        <authorList>
            <person name="Mesny F."/>
            <person name="Miyauchi S."/>
            <person name="Thiergart T."/>
            <person name="Pickel B."/>
            <person name="Atanasova L."/>
            <person name="Karlsson M."/>
            <person name="Huettel B."/>
            <person name="Barry K.W."/>
            <person name="Haridas S."/>
            <person name="Chen C."/>
            <person name="Bauer D."/>
            <person name="Andreopoulos W."/>
            <person name="Pangilinan J."/>
            <person name="LaButti K."/>
            <person name="Riley R."/>
            <person name="Lipzen A."/>
            <person name="Clum A."/>
            <person name="Drula E."/>
            <person name="Henrissat B."/>
            <person name="Kohler A."/>
            <person name="Grigoriev I.V."/>
            <person name="Martin F.M."/>
            <person name="Hacquard S."/>
        </authorList>
    </citation>
    <scope>NUCLEOTIDE SEQUENCE</scope>
    <source>
        <strain evidence="2">MPI-SDFR-AT-0117</strain>
    </source>
</reference>
<dbReference type="AlphaFoldDB" id="A0A9P8VB30"/>
<proteinExistence type="predicted"/>
<feature type="region of interest" description="Disordered" evidence="1">
    <location>
        <begin position="121"/>
        <end position="147"/>
    </location>
</feature>
<accession>A0A9P8VB30</accession>
<dbReference type="EMBL" id="JAGSXJ010000011">
    <property type="protein sequence ID" value="KAH6687260.1"/>
    <property type="molecule type" value="Genomic_DNA"/>
</dbReference>
<gene>
    <name evidence="2" type="ORF">F5X68DRAFT_207065</name>
</gene>
<keyword evidence="3" id="KW-1185">Reference proteome</keyword>
<comment type="caution">
    <text evidence="2">The sequence shown here is derived from an EMBL/GenBank/DDBJ whole genome shotgun (WGS) entry which is preliminary data.</text>
</comment>
<name>A0A9P8VB30_9PEZI</name>
<dbReference type="OrthoDB" id="4928181at2759"/>